<evidence type="ECO:0000313" key="3">
    <source>
        <dbReference type="Proteomes" id="UP000600171"/>
    </source>
</evidence>
<organism evidence="2 3">
    <name type="scientific">Rothia aerolata</name>
    <dbReference type="NCBI Taxonomy" id="1812262"/>
    <lineage>
        <taxon>Bacteria</taxon>
        <taxon>Bacillati</taxon>
        <taxon>Actinomycetota</taxon>
        <taxon>Actinomycetes</taxon>
        <taxon>Micrococcales</taxon>
        <taxon>Micrococcaceae</taxon>
        <taxon>Rothia</taxon>
    </lineage>
</organism>
<evidence type="ECO:0000256" key="1">
    <source>
        <dbReference type="SAM" id="Phobius"/>
    </source>
</evidence>
<name>A0A917MTW0_9MICC</name>
<accession>A0A917MTW0</accession>
<proteinExistence type="predicted"/>
<keyword evidence="1" id="KW-1133">Transmembrane helix</keyword>
<feature type="transmembrane region" description="Helical" evidence="1">
    <location>
        <begin position="181"/>
        <end position="201"/>
    </location>
</feature>
<dbReference type="AlphaFoldDB" id="A0A917MTW0"/>
<comment type="caution">
    <text evidence="2">The sequence shown here is derived from an EMBL/GenBank/DDBJ whole genome shotgun (WGS) entry which is preliminary data.</text>
</comment>
<keyword evidence="3" id="KW-1185">Reference proteome</keyword>
<dbReference type="Proteomes" id="UP000600171">
    <property type="component" value="Unassembled WGS sequence"/>
</dbReference>
<dbReference type="RefSeq" id="WP_188359789.1">
    <property type="nucleotide sequence ID" value="NZ_BMDC01000002.1"/>
</dbReference>
<evidence type="ECO:0000313" key="2">
    <source>
        <dbReference type="EMBL" id="GGH63834.1"/>
    </source>
</evidence>
<keyword evidence="1" id="KW-0812">Transmembrane</keyword>
<reference evidence="2 3" key="1">
    <citation type="journal article" date="2014" name="Int. J. Syst. Evol. Microbiol.">
        <title>Complete genome sequence of Corynebacterium casei LMG S-19264T (=DSM 44701T), isolated from a smear-ripened cheese.</title>
        <authorList>
            <consortium name="US DOE Joint Genome Institute (JGI-PGF)"/>
            <person name="Walter F."/>
            <person name="Albersmeier A."/>
            <person name="Kalinowski J."/>
            <person name="Ruckert C."/>
        </authorList>
    </citation>
    <scope>NUCLEOTIDE SEQUENCE [LARGE SCALE GENOMIC DNA]</scope>
    <source>
        <strain evidence="2 3">CCM 8669</strain>
    </source>
</reference>
<keyword evidence="1" id="KW-0472">Membrane</keyword>
<sequence length="217" mass="23563">MTQDSSREPNDEFFELVDEDEELNEPSDSRSRWLSAGLVLLSVLLAILLCVLGIRALNGAREDEGFEDKTWVMSGRFVDLTPDLQTKSNVAKYSGSLPADQALNGVTFKSDLADAKQVNGGQMVEFRGSQTGETRNDFPQEVDALLAETGDQQVEVVRTGEPGSINEVTSASVRNAKIGGWASLLGAVVVFAAGVTGAVMLNRRARNAHYDDFDFED</sequence>
<gene>
    <name evidence="2" type="ORF">GCM10007359_15530</name>
</gene>
<feature type="transmembrane region" description="Helical" evidence="1">
    <location>
        <begin position="33"/>
        <end position="54"/>
    </location>
</feature>
<dbReference type="EMBL" id="BMDC01000002">
    <property type="protein sequence ID" value="GGH63834.1"/>
    <property type="molecule type" value="Genomic_DNA"/>
</dbReference>
<protein>
    <submittedName>
        <fullName evidence="2">Uncharacterized protein</fullName>
    </submittedName>
</protein>